<evidence type="ECO:0000256" key="3">
    <source>
        <dbReference type="PROSITE-ProRule" id="PRU00023"/>
    </source>
</evidence>
<reference evidence="6" key="1">
    <citation type="submission" date="2012-12" db="EMBL/GenBank/DDBJ databases">
        <authorList>
            <person name="Hellsten U."/>
            <person name="Grimwood J."/>
            <person name="Chapman J.A."/>
            <person name="Shapiro H."/>
            <person name="Aerts A."/>
            <person name="Otillar R.P."/>
            <person name="Terry A.Y."/>
            <person name="Boore J.L."/>
            <person name="Simakov O."/>
            <person name="Marletaz F."/>
            <person name="Cho S.-J."/>
            <person name="Edsinger-Gonzales E."/>
            <person name="Havlak P."/>
            <person name="Kuo D.-H."/>
            <person name="Larsson T."/>
            <person name="Lv J."/>
            <person name="Arendt D."/>
            <person name="Savage R."/>
            <person name="Osoegawa K."/>
            <person name="de Jong P."/>
            <person name="Lindberg D.R."/>
            <person name="Seaver E.C."/>
            <person name="Weisblat D.A."/>
            <person name="Putnam N.H."/>
            <person name="Grigoriev I.V."/>
            <person name="Rokhsar D.S."/>
        </authorList>
    </citation>
    <scope>NUCLEOTIDE SEQUENCE</scope>
    <source>
        <strain evidence="6">I ESC-2004</strain>
    </source>
</reference>
<dbReference type="InterPro" id="IPR051070">
    <property type="entry name" value="NF-kappa-B_inhibitor"/>
</dbReference>
<dbReference type="OrthoDB" id="6150504at2759"/>
<sequence length="374" mass="41621">INVKFDDGGGGLLHKACLTQNIPAALFLTSAGIDPSIVDDREILGRTADQLCFTPQIQAALSDKYRQGSPRNKRRASLRRLTEVDVYSLPAVLVQKTRVNNIKKNVATTFDEEQMMTLAANPKRTDELLIMLQTLLVDVNAMHDDQGDHLIHIAVRHGLCQLPLLSILQRLFNADVNLVNQHGMAPLHIAAEEGDPLLVDSLVCVLGADPNVAHKDSGWTPLHYACHSDNENVISILIKRGADFNREDRQGARPDDVASLCGHQEAKELIQMHRKAHFQMLSEKTAQNCLSKDDLVRSDLFLTDEKGRTLIMIAAENNAVDSLRILLQDPQSPVDAQHEKVFGRNRSATMLKARYTDKIHCSDTDRQNVKQMGL</sequence>
<proteinExistence type="predicted"/>
<dbReference type="Pfam" id="PF12796">
    <property type="entry name" value="Ank_2"/>
    <property type="match status" value="1"/>
</dbReference>
<keyword evidence="1" id="KW-0677">Repeat</keyword>
<evidence type="ECO:0000313" key="4">
    <source>
        <dbReference type="EMBL" id="ELU00404.1"/>
    </source>
</evidence>
<dbReference type="PROSITE" id="PS50088">
    <property type="entry name" value="ANK_REPEAT"/>
    <property type="match status" value="2"/>
</dbReference>
<dbReference type="PROSITE" id="PS50297">
    <property type="entry name" value="ANK_REP_REGION"/>
    <property type="match status" value="1"/>
</dbReference>
<dbReference type="PANTHER" id="PTHR46680:SF3">
    <property type="entry name" value="NF-KAPPA-B INHIBITOR CACTUS"/>
    <property type="match status" value="1"/>
</dbReference>
<protein>
    <submittedName>
        <fullName evidence="4 5">Uncharacterized protein</fullName>
    </submittedName>
</protein>
<dbReference type="SMART" id="SM00248">
    <property type="entry name" value="ANK"/>
    <property type="match status" value="5"/>
</dbReference>
<evidence type="ECO:0000313" key="5">
    <source>
        <dbReference type="EnsemblMetazoa" id="CapteP201266"/>
    </source>
</evidence>
<dbReference type="GO" id="GO:0051059">
    <property type="term" value="F:NF-kappaB binding"/>
    <property type="evidence" value="ECO:0007669"/>
    <property type="project" value="TreeGrafter"/>
</dbReference>
<feature type="non-terminal residue" evidence="4">
    <location>
        <position position="1"/>
    </location>
</feature>
<dbReference type="STRING" id="283909.R7U351"/>
<keyword evidence="2 3" id="KW-0040">ANK repeat</keyword>
<dbReference type="AlphaFoldDB" id="R7U351"/>
<dbReference type="PANTHER" id="PTHR46680">
    <property type="entry name" value="NF-KAPPA-B INHIBITOR ALPHA"/>
    <property type="match status" value="1"/>
</dbReference>
<dbReference type="GO" id="GO:0071356">
    <property type="term" value="P:cellular response to tumor necrosis factor"/>
    <property type="evidence" value="ECO:0007669"/>
    <property type="project" value="TreeGrafter"/>
</dbReference>
<keyword evidence="6" id="KW-1185">Reference proteome</keyword>
<dbReference type="InterPro" id="IPR002110">
    <property type="entry name" value="Ankyrin_rpt"/>
</dbReference>
<feature type="repeat" description="ANK" evidence="3">
    <location>
        <begin position="217"/>
        <end position="249"/>
    </location>
</feature>
<gene>
    <name evidence="4" type="ORF">CAPTEDRAFT_201266</name>
</gene>
<feature type="repeat" description="ANK" evidence="3">
    <location>
        <begin position="182"/>
        <end position="215"/>
    </location>
</feature>
<evidence type="ECO:0000313" key="6">
    <source>
        <dbReference type="Proteomes" id="UP000014760"/>
    </source>
</evidence>
<organism evidence="4">
    <name type="scientific">Capitella teleta</name>
    <name type="common">Polychaete worm</name>
    <dbReference type="NCBI Taxonomy" id="283909"/>
    <lineage>
        <taxon>Eukaryota</taxon>
        <taxon>Metazoa</taxon>
        <taxon>Spiralia</taxon>
        <taxon>Lophotrochozoa</taxon>
        <taxon>Annelida</taxon>
        <taxon>Polychaeta</taxon>
        <taxon>Sedentaria</taxon>
        <taxon>Scolecida</taxon>
        <taxon>Capitellidae</taxon>
        <taxon>Capitella</taxon>
    </lineage>
</organism>
<dbReference type="InterPro" id="IPR036770">
    <property type="entry name" value="Ankyrin_rpt-contain_sf"/>
</dbReference>
<dbReference type="Proteomes" id="UP000014760">
    <property type="component" value="Unassembled WGS sequence"/>
</dbReference>
<dbReference type="SUPFAM" id="SSF48403">
    <property type="entry name" value="Ankyrin repeat"/>
    <property type="match status" value="1"/>
</dbReference>
<dbReference type="EMBL" id="KB306046">
    <property type="protein sequence ID" value="ELU00404.1"/>
    <property type="molecule type" value="Genomic_DNA"/>
</dbReference>
<reference evidence="5" key="3">
    <citation type="submission" date="2015-06" db="UniProtKB">
        <authorList>
            <consortium name="EnsemblMetazoa"/>
        </authorList>
    </citation>
    <scope>IDENTIFICATION</scope>
</reference>
<dbReference type="Gene3D" id="1.25.40.20">
    <property type="entry name" value="Ankyrin repeat-containing domain"/>
    <property type="match status" value="1"/>
</dbReference>
<dbReference type="HOGENOM" id="CLU_740964_0_0_1"/>
<dbReference type="EMBL" id="AMQN01026143">
    <property type="status" value="NOT_ANNOTATED_CDS"/>
    <property type="molecule type" value="Genomic_DNA"/>
</dbReference>
<name>R7U351_CAPTE</name>
<dbReference type="GO" id="GO:0005829">
    <property type="term" value="C:cytosol"/>
    <property type="evidence" value="ECO:0007669"/>
    <property type="project" value="TreeGrafter"/>
</dbReference>
<dbReference type="EnsemblMetazoa" id="CapteT201266">
    <property type="protein sequence ID" value="CapteP201266"/>
    <property type="gene ID" value="CapteG201266"/>
</dbReference>
<evidence type="ECO:0000256" key="2">
    <source>
        <dbReference type="ARBA" id="ARBA00023043"/>
    </source>
</evidence>
<reference evidence="4 6" key="2">
    <citation type="journal article" date="2013" name="Nature">
        <title>Insights into bilaterian evolution from three spiralian genomes.</title>
        <authorList>
            <person name="Simakov O."/>
            <person name="Marletaz F."/>
            <person name="Cho S.J."/>
            <person name="Edsinger-Gonzales E."/>
            <person name="Havlak P."/>
            <person name="Hellsten U."/>
            <person name="Kuo D.H."/>
            <person name="Larsson T."/>
            <person name="Lv J."/>
            <person name="Arendt D."/>
            <person name="Savage R."/>
            <person name="Osoegawa K."/>
            <person name="de Jong P."/>
            <person name="Grimwood J."/>
            <person name="Chapman J.A."/>
            <person name="Shapiro H."/>
            <person name="Aerts A."/>
            <person name="Otillar R.P."/>
            <person name="Terry A.Y."/>
            <person name="Boore J.L."/>
            <person name="Grigoriev I.V."/>
            <person name="Lindberg D.R."/>
            <person name="Seaver E.C."/>
            <person name="Weisblat D.A."/>
            <person name="Putnam N.H."/>
            <person name="Rokhsar D.S."/>
        </authorList>
    </citation>
    <scope>NUCLEOTIDE SEQUENCE</scope>
    <source>
        <strain evidence="4 6">I ESC-2004</strain>
    </source>
</reference>
<evidence type="ECO:0000256" key="1">
    <source>
        <dbReference type="ARBA" id="ARBA00022737"/>
    </source>
</evidence>
<accession>R7U351</accession>